<feature type="region of interest" description="Disordered" evidence="1">
    <location>
        <begin position="29"/>
        <end position="83"/>
    </location>
</feature>
<dbReference type="Proteomes" id="UP000887013">
    <property type="component" value="Unassembled WGS sequence"/>
</dbReference>
<sequence length="136" mass="15769">MMPGTYFLKTRRSFIAFHHNTLVVSKQRPFKVPPLNWDRPPSPEKSSKPPEELPLHKSFHERTKETASTHDLLPRPSPLPEKKVFSPFRDRLYRSQAGLQPYSSGAEGRGRLPLSVRVPWNPKISNTAFNEHRFEL</sequence>
<dbReference type="EMBL" id="BMAW01110668">
    <property type="protein sequence ID" value="GFT44315.1"/>
    <property type="molecule type" value="Genomic_DNA"/>
</dbReference>
<evidence type="ECO:0000313" key="3">
    <source>
        <dbReference type="Proteomes" id="UP000887013"/>
    </source>
</evidence>
<protein>
    <submittedName>
        <fullName evidence="2">Uncharacterized protein</fullName>
    </submittedName>
</protein>
<reference evidence="2" key="1">
    <citation type="submission" date="2020-08" db="EMBL/GenBank/DDBJ databases">
        <title>Multicomponent nature underlies the extraordinary mechanical properties of spider dragline silk.</title>
        <authorList>
            <person name="Kono N."/>
            <person name="Nakamura H."/>
            <person name="Mori M."/>
            <person name="Yoshida Y."/>
            <person name="Ohtoshi R."/>
            <person name="Malay A.D."/>
            <person name="Moran D.A.P."/>
            <person name="Tomita M."/>
            <person name="Numata K."/>
            <person name="Arakawa K."/>
        </authorList>
    </citation>
    <scope>NUCLEOTIDE SEQUENCE</scope>
</reference>
<evidence type="ECO:0000256" key="1">
    <source>
        <dbReference type="SAM" id="MobiDB-lite"/>
    </source>
</evidence>
<evidence type="ECO:0000313" key="2">
    <source>
        <dbReference type="EMBL" id="GFT44315.1"/>
    </source>
</evidence>
<name>A0A8X6TU53_NEPPI</name>
<proteinExistence type="predicted"/>
<accession>A0A8X6TU53</accession>
<feature type="compositionally biased region" description="Basic and acidic residues" evidence="1">
    <location>
        <begin position="41"/>
        <end position="68"/>
    </location>
</feature>
<comment type="caution">
    <text evidence="2">The sequence shown here is derived from an EMBL/GenBank/DDBJ whole genome shotgun (WGS) entry which is preliminary data.</text>
</comment>
<gene>
    <name evidence="2" type="ORF">NPIL_45581</name>
</gene>
<organism evidence="2 3">
    <name type="scientific">Nephila pilipes</name>
    <name type="common">Giant wood spider</name>
    <name type="synonym">Nephila maculata</name>
    <dbReference type="NCBI Taxonomy" id="299642"/>
    <lineage>
        <taxon>Eukaryota</taxon>
        <taxon>Metazoa</taxon>
        <taxon>Ecdysozoa</taxon>
        <taxon>Arthropoda</taxon>
        <taxon>Chelicerata</taxon>
        <taxon>Arachnida</taxon>
        <taxon>Araneae</taxon>
        <taxon>Araneomorphae</taxon>
        <taxon>Entelegynae</taxon>
        <taxon>Araneoidea</taxon>
        <taxon>Nephilidae</taxon>
        <taxon>Nephila</taxon>
    </lineage>
</organism>
<keyword evidence="3" id="KW-1185">Reference proteome</keyword>
<dbReference type="AlphaFoldDB" id="A0A8X6TU53"/>